<keyword evidence="7" id="KW-0489">Methyltransferase</keyword>
<dbReference type="Pfam" id="PF07942">
    <property type="entry name" value="CARME"/>
    <property type="match status" value="1"/>
</dbReference>
<evidence type="ECO:0000256" key="7">
    <source>
        <dbReference type="ARBA" id="ARBA00022603"/>
    </source>
</evidence>
<dbReference type="Pfam" id="PF15017">
    <property type="entry name" value="WRNPLPNID"/>
    <property type="match status" value="1"/>
</dbReference>
<dbReference type="GO" id="GO:0005829">
    <property type="term" value="C:cytosol"/>
    <property type="evidence" value="ECO:0007669"/>
    <property type="project" value="UniProtKB-SubCell"/>
</dbReference>
<evidence type="ECO:0000256" key="12">
    <source>
        <dbReference type="SAM" id="MobiDB-lite"/>
    </source>
</evidence>
<dbReference type="SMART" id="SM01296">
    <property type="entry name" value="N2227"/>
    <property type="match status" value="1"/>
</dbReference>
<dbReference type="EC" id="2.1.1.22" evidence="4"/>
<keyword evidence="10" id="KW-0539">Nucleus</keyword>
<evidence type="ECO:0000259" key="13">
    <source>
        <dbReference type="Pfam" id="PF15017"/>
    </source>
</evidence>
<evidence type="ECO:0000256" key="1">
    <source>
        <dbReference type="ARBA" id="ARBA00004123"/>
    </source>
</evidence>
<evidence type="ECO:0000256" key="5">
    <source>
        <dbReference type="ARBA" id="ARBA00015448"/>
    </source>
</evidence>
<dbReference type="SUPFAM" id="SSF53335">
    <property type="entry name" value="S-adenosyl-L-methionine-dependent methyltransferases"/>
    <property type="match status" value="1"/>
</dbReference>
<dbReference type="AlphaFoldDB" id="A0A3P8VMA4"/>
<reference evidence="14" key="3">
    <citation type="submission" date="2025-09" db="UniProtKB">
        <authorList>
            <consortium name="Ensembl"/>
        </authorList>
    </citation>
    <scope>IDENTIFICATION</scope>
</reference>
<keyword evidence="8" id="KW-0808">Transferase</keyword>
<comment type="subcellular location">
    <subcellularLocation>
        <location evidence="2">Cytoplasm</location>
        <location evidence="2">Cytosol</location>
    </subcellularLocation>
    <subcellularLocation>
        <location evidence="1">Nucleus</location>
    </subcellularLocation>
</comment>
<dbReference type="GO" id="GO:0005634">
    <property type="term" value="C:nucleus"/>
    <property type="evidence" value="ECO:0007669"/>
    <property type="project" value="UniProtKB-SubCell"/>
</dbReference>
<dbReference type="InterPro" id="IPR029063">
    <property type="entry name" value="SAM-dependent_MTases_sf"/>
</dbReference>
<dbReference type="Proteomes" id="UP000265120">
    <property type="component" value="Chromosome Z"/>
</dbReference>
<dbReference type="PANTHER" id="PTHR12303">
    <property type="entry name" value="CARNOSINE N-METHYLTRANSFERASE"/>
    <property type="match status" value="1"/>
</dbReference>
<comment type="similarity">
    <text evidence="3">Belongs to the carnosine N-methyltransferase family.</text>
</comment>
<evidence type="ECO:0000256" key="10">
    <source>
        <dbReference type="ARBA" id="ARBA00023242"/>
    </source>
</evidence>
<comment type="function">
    <text evidence="11">N-methyltransferase that catalyzes the formation of anserine (beta-alanyl-N(Pi)-methyl-L-histidine) from carnosine. Anserine, a methylated derivative of carnosine (beta-alanyl-L-histidine), is an abundant constituent of vertebrate skeletal muscles. Also methylates other L-histidine-containing di- and tripeptides such as Gly-Gly-His, Gly-His and homocarnosine (GABA-His).</text>
</comment>
<sequence>MAETGGEEVERGPYFFKERIKCSPEEEANLERQHFWRIVDAFRFYRTHIQEQVKRAQRQFRSLPPNHQKLLPGFLSNLNYIGQCATCNQDILEDIVQNSLHMFENTGFGEREDPMKLHPPSTFDMDKLKSTIKQFVRDWSEAGQSERDTCYLPIIQEIQRLFPNDQYDVSKVSVLVPGAGLGRLAWEVARLGYTCQGNEWSLFMLFSSNFVLNRCEKENALTLFPWIHQFSNNKKSSDQTRSVTFPDVNPQGLPPDSDFSMVAGDFVEVYTEPVSWDCVATCFFIDTAHNVIEYVETIWKILKPGGVWINLGPLLYHYENMANELSVELSYEDIRTAMVKFGFHLEVEKESLQTTYTENSRSMLSLAELTPMAKRRAEDSLLFETSSKKPCRLHHAADTVLENVSAGVGVCLSPVSLPDGCCRKRRYHSTEPERKHETAGFRVADKRKNDAVEEEEVLTVSGKYENSSLTSSDRKRPHEEPLDLNTLIPEATKVSDGDTTADDGVYNSFQFWRAPLPELDPALLEELGTECDAERKTKVKNSSSDAMET</sequence>
<accession>A0A3P8VMA4</accession>
<dbReference type="PANTHER" id="PTHR12303:SF6">
    <property type="entry name" value="CARNOSINE N-METHYLTRANSFERASE"/>
    <property type="match status" value="1"/>
</dbReference>
<dbReference type="InParanoid" id="A0A3P8VMA4"/>
<dbReference type="GO" id="GO:0030735">
    <property type="term" value="F:carnosine N-methyltransferase activity"/>
    <property type="evidence" value="ECO:0007669"/>
    <property type="project" value="UniProtKB-EC"/>
</dbReference>
<keyword evidence="9" id="KW-0949">S-adenosyl-L-methionine</keyword>
<organism evidence="14 15">
    <name type="scientific">Cynoglossus semilaevis</name>
    <name type="common">Tongue sole</name>
    <dbReference type="NCBI Taxonomy" id="244447"/>
    <lineage>
        <taxon>Eukaryota</taxon>
        <taxon>Metazoa</taxon>
        <taxon>Chordata</taxon>
        <taxon>Craniata</taxon>
        <taxon>Vertebrata</taxon>
        <taxon>Euteleostomi</taxon>
        <taxon>Actinopterygii</taxon>
        <taxon>Neopterygii</taxon>
        <taxon>Teleostei</taxon>
        <taxon>Neoteleostei</taxon>
        <taxon>Acanthomorphata</taxon>
        <taxon>Carangaria</taxon>
        <taxon>Pleuronectiformes</taxon>
        <taxon>Pleuronectoidei</taxon>
        <taxon>Cynoglossidae</taxon>
        <taxon>Cynoglossinae</taxon>
        <taxon>Cynoglossus</taxon>
    </lineage>
</organism>
<dbReference type="Ensembl" id="ENSCSET00000016616.1">
    <property type="protein sequence ID" value="ENSCSEP00000016408.1"/>
    <property type="gene ID" value="ENSCSEG00000010550.1"/>
</dbReference>
<dbReference type="InterPro" id="IPR033461">
    <property type="entry name" value="WRNPLPNID"/>
</dbReference>
<dbReference type="Gene3D" id="3.40.50.150">
    <property type="entry name" value="Vaccinia Virus protein VP39"/>
    <property type="match status" value="1"/>
</dbReference>
<name>A0A3P8VMA4_CYNSE</name>
<reference evidence="14 15" key="1">
    <citation type="journal article" date="2014" name="Nat. Genet.">
        <title>Whole-genome sequence of a flatfish provides insights into ZW sex chromosome evolution and adaptation to a benthic lifestyle.</title>
        <authorList>
            <person name="Chen S."/>
            <person name="Zhang G."/>
            <person name="Shao C."/>
            <person name="Huang Q."/>
            <person name="Liu G."/>
            <person name="Zhang P."/>
            <person name="Song W."/>
            <person name="An N."/>
            <person name="Chalopin D."/>
            <person name="Volff J.N."/>
            <person name="Hong Y."/>
            <person name="Li Q."/>
            <person name="Sha Z."/>
            <person name="Zhou H."/>
            <person name="Xie M."/>
            <person name="Yu Q."/>
            <person name="Liu Y."/>
            <person name="Xiang H."/>
            <person name="Wang N."/>
            <person name="Wu K."/>
            <person name="Yang C."/>
            <person name="Zhou Q."/>
            <person name="Liao X."/>
            <person name="Yang L."/>
            <person name="Hu Q."/>
            <person name="Zhang J."/>
            <person name="Meng L."/>
            <person name="Jin L."/>
            <person name="Tian Y."/>
            <person name="Lian J."/>
            <person name="Yang J."/>
            <person name="Miao G."/>
            <person name="Liu S."/>
            <person name="Liang Z."/>
            <person name="Yan F."/>
            <person name="Li Y."/>
            <person name="Sun B."/>
            <person name="Zhang H."/>
            <person name="Zhang J."/>
            <person name="Zhu Y."/>
            <person name="Du M."/>
            <person name="Zhao Y."/>
            <person name="Schartl M."/>
            <person name="Tang Q."/>
            <person name="Wang J."/>
        </authorList>
    </citation>
    <scope>NUCLEOTIDE SEQUENCE</scope>
</reference>
<evidence type="ECO:0000256" key="8">
    <source>
        <dbReference type="ARBA" id="ARBA00022679"/>
    </source>
</evidence>
<evidence type="ECO:0000256" key="11">
    <source>
        <dbReference type="ARBA" id="ARBA00054322"/>
    </source>
</evidence>
<feature type="compositionally biased region" description="Basic and acidic residues" evidence="12">
    <location>
        <begin position="472"/>
        <end position="481"/>
    </location>
</feature>
<evidence type="ECO:0000313" key="15">
    <source>
        <dbReference type="Proteomes" id="UP000265120"/>
    </source>
</evidence>
<evidence type="ECO:0000313" key="14">
    <source>
        <dbReference type="Ensembl" id="ENSCSEP00000016408.1"/>
    </source>
</evidence>
<dbReference type="GeneTree" id="ENSGT00390000005323"/>
<keyword evidence="6" id="KW-0963">Cytoplasm</keyword>
<keyword evidence="15" id="KW-1185">Reference proteome</keyword>
<evidence type="ECO:0000256" key="3">
    <source>
        <dbReference type="ARBA" id="ARBA00010086"/>
    </source>
</evidence>
<dbReference type="GO" id="GO:0035498">
    <property type="term" value="P:carnosine metabolic process"/>
    <property type="evidence" value="ECO:0007669"/>
    <property type="project" value="UniProtKB-ARBA"/>
</dbReference>
<feature type="region of interest" description="Disordered" evidence="12">
    <location>
        <begin position="427"/>
        <end position="483"/>
    </location>
</feature>
<evidence type="ECO:0000256" key="2">
    <source>
        <dbReference type="ARBA" id="ARBA00004514"/>
    </source>
</evidence>
<reference evidence="14" key="2">
    <citation type="submission" date="2025-08" db="UniProtKB">
        <authorList>
            <consortium name="Ensembl"/>
        </authorList>
    </citation>
    <scope>IDENTIFICATION</scope>
</reference>
<dbReference type="InterPro" id="IPR012901">
    <property type="entry name" value="CARME"/>
</dbReference>
<protein>
    <recommendedName>
        <fullName evidence="5">Carnosine N-methyltransferase</fullName>
        <ecNumber evidence="4">2.1.1.22</ecNumber>
    </recommendedName>
</protein>
<evidence type="ECO:0000256" key="6">
    <source>
        <dbReference type="ARBA" id="ARBA00022490"/>
    </source>
</evidence>
<dbReference type="STRING" id="244447.ENSCSEP00000016408"/>
<feature type="compositionally biased region" description="Basic and acidic residues" evidence="12">
    <location>
        <begin position="428"/>
        <end position="451"/>
    </location>
</feature>
<proteinExistence type="inferred from homology"/>
<evidence type="ECO:0000256" key="9">
    <source>
        <dbReference type="ARBA" id="ARBA00022691"/>
    </source>
</evidence>
<feature type="domain" description="Putative WW-binding" evidence="13">
    <location>
        <begin position="506"/>
        <end position="543"/>
    </location>
</feature>
<dbReference type="GO" id="GO:0032259">
    <property type="term" value="P:methylation"/>
    <property type="evidence" value="ECO:0007669"/>
    <property type="project" value="UniProtKB-KW"/>
</dbReference>
<evidence type="ECO:0000256" key="4">
    <source>
        <dbReference type="ARBA" id="ARBA00012003"/>
    </source>
</evidence>
<dbReference type="FunFam" id="3.40.50.150:FF:000094">
    <property type="entry name" value="Carnosine N-methyltransferase 1"/>
    <property type="match status" value="1"/>
</dbReference>